<proteinExistence type="predicted"/>
<reference evidence="1" key="1">
    <citation type="submission" date="2020-03" db="EMBL/GenBank/DDBJ databases">
        <title>The deep terrestrial virosphere.</title>
        <authorList>
            <person name="Holmfeldt K."/>
            <person name="Nilsson E."/>
            <person name="Simone D."/>
            <person name="Lopez-Fernandez M."/>
            <person name="Wu X."/>
            <person name="de Brujin I."/>
            <person name="Lundin D."/>
            <person name="Andersson A."/>
            <person name="Bertilsson S."/>
            <person name="Dopson M."/>
        </authorList>
    </citation>
    <scope>NUCLEOTIDE SEQUENCE</scope>
    <source>
        <strain evidence="2">MM415A01848</strain>
        <strain evidence="1">MM415B00170</strain>
    </source>
</reference>
<dbReference type="EMBL" id="MT142151">
    <property type="protein sequence ID" value="QJA75260.1"/>
    <property type="molecule type" value="Genomic_DNA"/>
</dbReference>
<dbReference type="EMBL" id="MT141575">
    <property type="protein sequence ID" value="QJA67741.1"/>
    <property type="molecule type" value="Genomic_DNA"/>
</dbReference>
<organism evidence="1">
    <name type="scientific">viral metagenome</name>
    <dbReference type="NCBI Taxonomy" id="1070528"/>
    <lineage>
        <taxon>unclassified sequences</taxon>
        <taxon>metagenomes</taxon>
        <taxon>organismal metagenomes</taxon>
    </lineage>
</organism>
<evidence type="ECO:0000313" key="2">
    <source>
        <dbReference type="EMBL" id="QJA75260.1"/>
    </source>
</evidence>
<sequence length="317" mass="33979">MKKAIILSILLCCSVEAANEIRAFEAASSTCYAVVREIDGDVWYPTGQVFEAFGTGGRVMDNYDIALVNKIGGMQVGSMDTNIGAGQYYVVSHMQAGGSPADTDPAIFQEYGYWTGSTWTPATITSIDIADAVWSANVASYTTETTFGGEVGGLDPNLTFVLADTAELQTDWTNGGRLDLILDAIRAITDILPALSTTVATPNDMNNFILTAGVAVADAYNGMTLYIRDADDSHWESRLIIDWAANRTIDVDEPFGFVPAAADLAYIWGQPYFPMDIWDALPIPLPKPETTVVNLRIPATGGGAGGTKTLDYSNLDP</sequence>
<accession>A0A6M3JFF7</accession>
<name>A0A6M3JFF7_9ZZZZ</name>
<dbReference type="AlphaFoldDB" id="A0A6M3JFF7"/>
<gene>
    <name evidence="2" type="ORF">MM415A01848_0013</name>
    <name evidence="1" type="ORF">MM415B00170_0050</name>
</gene>
<evidence type="ECO:0000313" key="1">
    <source>
        <dbReference type="EMBL" id="QJA67741.1"/>
    </source>
</evidence>
<protein>
    <submittedName>
        <fullName evidence="1">Uncharacterized protein</fullName>
    </submittedName>
</protein>